<feature type="region of interest" description="Disordered" evidence="11">
    <location>
        <begin position="1"/>
        <end position="29"/>
    </location>
</feature>
<evidence type="ECO:0000256" key="2">
    <source>
        <dbReference type="ARBA" id="ARBA00004123"/>
    </source>
</evidence>
<dbReference type="GO" id="GO:0016579">
    <property type="term" value="P:protein deubiquitination"/>
    <property type="evidence" value="ECO:0007669"/>
    <property type="project" value="InterPro"/>
</dbReference>
<dbReference type="SUPFAM" id="SSF143791">
    <property type="entry name" value="DUSP-like"/>
    <property type="match status" value="1"/>
</dbReference>
<reference evidence="14" key="1">
    <citation type="submission" date="2025-08" db="UniProtKB">
        <authorList>
            <consortium name="Ensembl"/>
        </authorList>
    </citation>
    <scope>IDENTIFICATION</scope>
</reference>
<dbReference type="PROSITE" id="PS51283">
    <property type="entry name" value="DUSP"/>
    <property type="match status" value="1"/>
</dbReference>
<dbReference type="SMART" id="SM00695">
    <property type="entry name" value="DUSP"/>
    <property type="match status" value="1"/>
</dbReference>
<dbReference type="AlphaFoldDB" id="A0A8C7DVA2"/>
<evidence type="ECO:0000256" key="11">
    <source>
        <dbReference type="SAM" id="MobiDB-lite"/>
    </source>
</evidence>
<dbReference type="Gene3D" id="3.90.70.10">
    <property type="entry name" value="Cysteine proteinases"/>
    <property type="match status" value="2"/>
</dbReference>
<dbReference type="GO" id="GO:0005737">
    <property type="term" value="C:cytoplasm"/>
    <property type="evidence" value="ECO:0007669"/>
    <property type="project" value="UniProtKB-SubCell"/>
</dbReference>
<dbReference type="InterPro" id="IPR038765">
    <property type="entry name" value="Papain-like_cys_pep_sf"/>
</dbReference>
<evidence type="ECO:0000313" key="14">
    <source>
        <dbReference type="Ensembl" id="ENSNNAP00000010889.1"/>
    </source>
</evidence>
<dbReference type="SUPFAM" id="SSF54001">
    <property type="entry name" value="Cysteine proteinases"/>
    <property type="match status" value="1"/>
</dbReference>
<dbReference type="Gene3D" id="3.10.20.90">
    <property type="entry name" value="Phosphatidylinositol 3-kinase Catalytic Subunit, Chain A, domain 1"/>
    <property type="match status" value="1"/>
</dbReference>
<gene>
    <name evidence="14" type="primary">USP11</name>
</gene>
<dbReference type="GO" id="GO:0004843">
    <property type="term" value="F:cysteine-type deubiquitinase activity"/>
    <property type="evidence" value="ECO:0007669"/>
    <property type="project" value="UniProtKB-UniRule"/>
</dbReference>
<sequence>MAERGLPGLEAQRRQVEGEGPGQPGRKRPLGAGEKWYLLENHWYKQWKVYVESGDQNSNAFPGRINNAELFEDLESYRLKDRLVEHEEYILVPEEVWGKLVSWYGIEHGQPAIERKVVGLPSMQKVEVYLVELYLCQHNDVDSHVVTQFSRMDTIDSVLKEARHQFSVPAEDESRLWVKNADGSYERLRNLQMTVLDACLSSGQIVIMETRSKDGTWPRCVVLSKLGSIPFPSLPELLGRGRGIWLSSDPTGTRLWVSPPLFHSLTSPAFFRNNSIDEEEQYRGQPGICGLTNLGNTCFMNSALQCLSNVPPLTEYFLNNHYLDELNFSNPLGMKGEIAEAYADLIKQKWSGHHRSIVPRMFKTKVGHFASQFLGYQQHDSQELLSFLLDGLHEDLNRVKKKEYIELKDAAGRPDEVRSSKEAWRNHKRRNNSIIVDIFHGLFKSTLVCPECKKISVTFDPFCYLSVPLPISKDRAMEVFFVSMDPCKKPEQHRLIVPKAGKVLDLCHALSEHTDVPAERMMVADVFSHRFYKIYQREEYLSCILDRDDIFIYEVSVSCLEDPASADAVVLPIYLRERTQSRDYSNSYYGVVLFGHPLLVSVPRDQLSSDALYELLLHRCQAYGFVCYRYCPTCKKEQLATKKLDLWSLPEILIIHLKRFSYTKFSREKLDTLVEFPIQGLDFSDFIIKPQKEMDASLYKYDLIAVSNHYGGLRDGHYTTFARNKDTGTWFYFDDSSVSAVSNNQIEVRHFVFGWARGFSTLLANALLHNRSTGLLHTLLLQGLSDLRIQYIL</sequence>
<keyword evidence="15" id="KW-1185">Reference proteome</keyword>
<dbReference type="Gene3D" id="3.30.2230.10">
    <property type="entry name" value="DUSP-like"/>
    <property type="match status" value="1"/>
</dbReference>
<evidence type="ECO:0000259" key="12">
    <source>
        <dbReference type="PROSITE" id="PS50235"/>
    </source>
</evidence>
<dbReference type="InterPro" id="IPR035927">
    <property type="entry name" value="DUSP-like_sf"/>
</dbReference>
<dbReference type="PROSITE" id="PS00973">
    <property type="entry name" value="USP_2"/>
    <property type="match status" value="1"/>
</dbReference>
<organism evidence="14 15">
    <name type="scientific">Naja naja</name>
    <name type="common">Indian cobra</name>
    <dbReference type="NCBI Taxonomy" id="35670"/>
    <lineage>
        <taxon>Eukaryota</taxon>
        <taxon>Metazoa</taxon>
        <taxon>Chordata</taxon>
        <taxon>Craniata</taxon>
        <taxon>Vertebrata</taxon>
        <taxon>Euteleostomi</taxon>
        <taxon>Lepidosauria</taxon>
        <taxon>Squamata</taxon>
        <taxon>Bifurcata</taxon>
        <taxon>Unidentata</taxon>
        <taxon>Episquamata</taxon>
        <taxon>Toxicofera</taxon>
        <taxon>Serpentes</taxon>
        <taxon>Colubroidea</taxon>
        <taxon>Elapidae</taxon>
        <taxon>Elapinae</taxon>
        <taxon>Naja</taxon>
    </lineage>
</organism>
<keyword evidence="8 10" id="KW-0788">Thiol protease</keyword>
<dbReference type="InterPro" id="IPR028135">
    <property type="entry name" value="Ub_USP-typ"/>
</dbReference>
<protein>
    <recommendedName>
        <fullName evidence="10">Ubiquitin carboxyl-terminal hydrolase</fullName>
        <ecNumber evidence="10">3.4.19.12</ecNumber>
    </recommendedName>
</protein>
<keyword evidence="6 10" id="KW-0833">Ubl conjugation pathway</keyword>
<dbReference type="InterPro" id="IPR028889">
    <property type="entry name" value="USP"/>
</dbReference>
<dbReference type="FunFam" id="3.90.70.10:FF:000013">
    <property type="entry name" value="ubiquitin carboxyl-terminal hydrolase 15 isoform X1"/>
    <property type="match status" value="1"/>
</dbReference>
<proteinExistence type="inferred from homology"/>
<accession>A0A8C7DVA2</accession>
<dbReference type="Pfam" id="PF14836">
    <property type="entry name" value="Ubiquitin_3"/>
    <property type="match status" value="1"/>
</dbReference>
<keyword evidence="5 10" id="KW-0645">Protease</keyword>
<feature type="domain" description="USP" evidence="12">
    <location>
        <begin position="289"/>
        <end position="758"/>
    </location>
</feature>
<comment type="similarity">
    <text evidence="10">Belongs to the peptidase C19 family.</text>
</comment>
<dbReference type="InterPro" id="IPR050185">
    <property type="entry name" value="Ub_carboxyl-term_hydrolase"/>
</dbReference>
<evidence type="ECO:0000256" key="5">
    <source>
        <dbReference type="ARBA" id="ARBA00022670"/>
    </source>
</evidence>
<evidence type="ECO:0000256" key="7">
    <source>
        <dbReference type="ARBA" id="ARBA00022801"/>
    </source>
</evidence>
<dbReference type="Pfam" id="PF06337">
    <property type="entry name" value="DUSP"/>
    <property type="match status" value="1"/>
</dbReference>
<evidence type="ECO:0000259" key="13">
    <source>
        <dbReference type="PROSITE" id="PS51283"/>
    </source>
</evidence>
<keyword evidence="4" id="KW-0963">Cytoplasm</keyword>
<keyword evidence="7 10" id="KW-0378">Hydrolase</keyword>
<dbReference type="PROSITE" id="PS00972">
    <property type="entry name" value="USP_1"/>
    <property type="match status" value="1"/>
</dbReference>
<evidence type="ECO:0000256" key="8">
    <source>
        <dbReference type="ARBA" id="ARBA00022807"/>
    </source>
</evidence>
<evidence type="ECO:0000256" key="1">
    <source>
        <dbReference type="ARBA" id="ARBA00000707"/>
    </source>
</evidence>
<dbReference type="PROSITE" id="PS50235">
    <property type="entry name" value="USP_3"/>
    <property type="match status" value="1"/>
</dbReference>
<dbReference type="GO" id="GO:0005634">
    <property type="term" value="C:nucleus"/>
    <property type="evidence" value="ECO:0007669"/>
    <property type="project" value="UniProtKB-SubCell"/>
</dbReference>
<dbReference type="PANTHER" id="PTHR21646:SF29">
    <property type="entry name" value="UBIQUITIN CARBOXYL-TERMINAL HYDROLASE 11"/>
    <property type="match status" value="1"/>
</dbReference>
<dbReference type="Proteomes" id="UP000694559">
    <property type="component" value="Unplaced"/>
</dbReference>
<feature type="domain" description="DUSP" evidence="13">
    <location>
        <begin position="7"/>
        <end position="118"/>
    </location>
</feature>
<dbReference type="InterPro" id="IPR018200">
    <property type="entry name" value="USP_CS"/>
</dbReference>
<dbReference type="Pfam" id="PF00443">
    <property type="entry name" value="UCH"/>
    <property type="match status" value="1"/>
</dbReference>
<comment type="subcellular location">
    <subcellularLocation>
        <location evidence="3">Cytoplasm</location>
    </subcellularLocation>
    <subcellularLocation>
        <location evidence="2">Nucleus</location>
    </subcellularLocation>
</comment>
<reference evidence="14" key="2">
    <citation type="submission" date="2025-09" db="UniProtKB">
        <authorList>
            <consortium name="Ensembl"/>
        </authorList>
    </citation>
    <scope>IDENTIFICATION</scope>
</reference>
<dbReference type="CDD" id="cd02674">
    <property type="entry name" value="Peptidase_C19R"/>
    <property type="match status" value="1"/>
</dbReference>
<evidence type="ECO:0000256" key="10">
    <source>
        <dbReference type="RuleBase" id="RU366025"/>
    </source>
</evidence>
<dbReference type="GeneTree" id="ENSGT00940000160485"/>
<keyword evidence="9" id="KW-0539">Nucleus</keyword>
<dbReference type="InterPro" id="IPR006615">
    <property type="entry name" value="Pept_C19_DUSP"/>
</dbReference>
<dbReference type="GO" id="GO:0006508">
    <property type="term" value="P:proteolysis"/>
    <property type="evidence" value="ECO:0007669"/>
    <property type="project" value="UniProtKB-KW"/>
</dbReference>
<evidence type="ECO:0000256" key="4">
    <source>
        <dbReference type="ARBA" id="ARBA00022490"/>
    </source>
</evidence>
<evidence type="ECO:0000256" key="3">
    <source>
        <dbReference type="ARBA" id="ARBA00004496"/>
    </source>
</evidence>
<evidence type="ECO:0000313" key="15">
    <source>
        <dbReference type="Proteomes" id="UP000694559"/>
    </source>
</evidence>
<evidence type="ECO:0000256" key="6">
    <source>
        <dbReference type="ARBA" id="ARBA00022786"/>
    </source>
</evidence>
<dbReference type="PANTHER" id="PTHR21646">
    <property type="entry name" value="UBIQUITIN CARBOXYL-TERMINAL HYDROLASE"/>
    <property type="match status" value="1"/>
</dbReference>
<dbReference type="Ensembl" id="ENSNNAT00000011391.1">
    <property type="protein sequence ID" value="ENSNNAP00000010889.1"/>
    <property type="gene ID" value="ENSNNAG00000007011.1"/>
</dbReference>
<comment type="catalytic activity">
    <reaction evidence="1 10">
        <text>Thiol-dependent hydrolysis of ester, thioester, amide, peptide and isopeptide bonds formed by the C-terminal Gly of ubiquitin (a 76-residue protein attached to proteins as an intracellular targeting signal).</text>
        <dbReference type="EC" id="3.4.19.12"/>
    </reaction>
</comment>
<name>A0A8C7DVA2_NAJNA</name>
<dbReference type="InterPro" id="IPR001394">
    <property type="entry name" value="Peptidase_C19_UCH"/>
</dbReference>
<evidence type="ECO:0000256" key="9">
    <source>
        <dbReference type="ARBA" id="ARBA00023242"/>
    </source>
</evidence>
<dbReference type="EC" id="3.4.19.12" evidence="10"/>